<protein>
    <submittedName>
        <fullName evidence="1">Uncharacterized protein</fullName>
    </submittedName>
</protein>
<keyword evidence="2" id="KW-1185">Reference proteome</keyword>
<dbReference type="RefSeq" id="WP_274050882.1">
    <property type="nucleotide sequence ID" value="NZ_CP059693.1"/>
</dbReference>
<gene>
    <name evidence="1" type="ORF">H3N35_21630</name>
</gene>
<organism evidence="1 2">
    <name type="scientific">Thalassomonas haliotis</name>
    <dbReference type="NCBI Taxonomy" id="485448"/>
    <lineage>
        <taxon>Bacteria</taxon>
        <taxon>Pseudomonadati</taxon>
        <taxon>Pseudomonadota</taxon>
        <taxon>Gammaproteobacteria</taxon>
        <taxon>Alteromonadales</taxon>
        <taxon>Colwelliaceae</taxon>
        <taxon>Thalassomonas</taxon>
    </lineage>
</organism>
<evidence type="ECO:0000313" key="2">
    <source>
        <dbReference type="Proteomes" id="UP001215231"/>
    </source>
</evidence>
<evidence type="ECO:0000313" key="1">
    <source>
        <dbReference type="EMBL" id="WDE10821.1"/>
    </source>
</evidence>
<dbReference type="Proteomes" id="UP001215231">
    <property type="component" value="Chromosome"/>
</dbReference>
<proteinExistence type="predicted"/>
<accession>A0ABY7VBY0</accession>
<sequence length="69" mass="8161">MTERPAVLPLIFHLVQKPVTFTYRHFTTGSPARFCPADISWYPHKEKFLEIAYLPGNREKIVKIPENYR</sequence>
<reference evidence="1 2" key="1">
    <citation type="journal article" date="2022" name="Mar. Drugs">
        <title>Bioassay-Guided Fractionation Leads to the Detection of Cholic Acid Generated by the Rare Thalassomonas sp.</title>
        <authorList>
            <person name="Pheiffer F."/>
            <person name="Schneider Y.K."/>
            <person name="Hansen E.H."/>
            <person name="Andersen J.H."/>
            <person name="Isaksson J."/>
            <person name="Busche T."/>
            <person name="R C."/>
            <person name="Kalinowski J."/>
            <person name="Zyl L.V."/>
            <person name="Trindade M."/>
        </authorList>
    </citation>
    <scope>NUCLEOTIDE SEQUENCE [LARGE SCALE GENOMIC DNA]</scope>
    <source>
        <strain evidence="1 2">A5K-61T</strain>
    </source>
</reference>
<name>A0ABY7VBY0_9GAMM</name>
<dbReference type="EMBL" id="CP059693">
    <property type="protein sequence ID" value="WDE10821.1"/>
    <property type="molecule type" value="Genomic_DNA"/>
</dbReference>